<evidence type="ECO:0000313" key="5">
    <source>
        <dbReference type="Proteomes" id="UP000184497"/>
    </source>
</evidence>
<feature type="region of interest" description="Disordered" evidence="3">
    <location>
        <begin position="188"/>
        <end position="214"/>
    </location>
</feature>
<evidence type="ECO:0000256" key="2">
    <source>
        <dbReference type="ARBA" id="ARBA00023002"/>
    </source>
</evidence>
<keyword evidence="2" id="KW-0560">Oxidoreductase</keyword>
<proteinExistence type="inferred from homology"/>
<dbReference type="PROSITE" id="PS00061">
    <property type="entry name" value="ADH_SHORT"/>
    <property type="match status" value="1"/>
</dbReference>
<dbReference type="PANTHER" id="PTHR24321:SF8">
    <property type="entry name" value="ESTRADIOL 17-BETA-DEHYDROGENASE 8-RELATED"/>
    <property type="match status" value="1"/>
</dbReference>
<accession>A0A1M6R7Z5</accession>
<dbReference type="InterPro" id="IPR036291">
    <property type="entry name" value="NAD(P)-bd_dom_sf"/>
</dbReference>
<dbReference type="Proteomes" id="UP000184497">
    <property type="component" value="Unassembled WGS sequence"/>
</dbReference>
<dbReference type="STRING" id="564117.SAMN05216369_1354"/>
<evidence type="ECO:0000313" key="4">
    <source>
        <dbReference type="EMBL" id="SHK28589.1"/>
    </source>
</evidence>
<sequence>MSDDRNVALVTGGAHGIGRGIVEYLLKQDWRVAFLDLDDTAANEVAAALGGPAEVLFVRCNVADEGDVESALRQVINWGGRLDALVNNAGLADPVTGAVEELTLAEWHKRLDVNLTGPFLMVKHAVSHLRRTRGAIINMASTRALQSEANTEAYAATKGGLVALTHALAVSLGPEMRVNCISPGWIDTREPENGREPAPLSASDHAQHPAGRVGKPDDIAAMVHYLISPQAGFITGQNIVVDGGMVRKMIYG</sequence>
<dbReference type="PRINTS" id="PR00081">
    <property type="entry name" value="GDHRDH"/>
</dbReference>
<name>A0A1M6R7Z5_9GAMM</name>
<dbReference type="GO" id="GO:0016491">
    <property type="term" value="F:oxidoreductase activity"/>
    <property type="evidence" value="ECO:0007669"/>
    <property type="project" value="UniProtKB-KW"/>
</dbReference>
<dbReference type="PANTHER" id="PTHR24321">
    <property type="entry name" value="DEHYDROGENASES, SHORT CHAIN"/>
    <property type="match status" value="1"/>
</dbReference>
<evidence type="ECO:0000256" key="3">
    <source>
        <dbReference type="SAM" id="MobiDB-lite"/>
    </source>
</evidence>
<dbReference type="SUPFAM" id="SSF51735">
    <property type="entry name" value="NAD(P)-binding Rossmann-fold domains"/>
    <property type="match status" value="1"/>
</dbReference>
<gene>
    <name evidence="4" type="ORF">SAMN05216369_1354</name>
</gene>
<keyword evidence="5" id="KW-1185">Reference proteome</keyword>
<dbReference type="AlphaFoldDB" id="A0A1M6R7Z5"/>
<dbReference type="InterPro" id="IPR002347">
    <property type="entry name" value="SDR_fam"/>
</dbReference>
<evidence type="ECO:0000256" key="1">
    <source>
        <dbReference type="ARBA" id="ARBA00006484"/>
    </source>
</evidence>
<dbReference type="Pfam" id="PF13561">
    <property type="entry name" value="adh_short_C2"/>
    <property type="match status" value="1"/>
</dbReference>
<dbReference type="InterPro" id="IPR020904">
    <property type="entry name" value="Sc_DH/Rdtase_CS"/>
</dbReference>
<dbReference type="OrthoDB" id="9806974at2"/>
<comment type="similarity">
    <text evidence="1">Belongs to the short-chain dehydrogenases/reductases (SDR) family.</text>
</comment>
<dbReference type="RefSeq" id="WP_072796411.1">
    <property type="nucleotide sequence ID" value="NZ_FRAQ01000001.1"/>
</dbReference>
<protein>
    <submittedName>
        <fullName evidence="4">NAD(P)-dependent dehydrogenase, short-chain alcohol dehydrogenase family</fullName>
    </submittedName>
</protein>
<dbReference type="PRINTS" id="PR00080">
    <property type="entry name" value="SDRFAMILY"/>
</dbReference>
<dbReference type="EMBL" id="FRAQ01000001">
    <property type="protein sequence ID" value="SHK28589.1"/>
    <property type="molecule type" value="Genomic_DNA"/>
</dbReference>
<organism evidence="4 5">
    <name type="scientific">Marinobacter antarcticus</name>
    <dbReference type="NCBI Taxonomy" id="564117"/>
    <lineage>
        <taxon>Bacteria</taxon>
        <taxon>Pseudomonadati</taxon>
        <taxon>Pseudomonadota</taxon>
        <taxon>Gammaproteobacteria</taxon>
        <taxon>Pseudomonadales</taxon>
        <taxon>Marinobacteraceae</taxon>
        <taxon>Marinobacter</taxon>
    </lineage>
</organism>
<reference evidence="5" key="1">
    <citation type="submission" date="2016-11" db="EMBL/GenBank/DDBJ databases">
        <authorList>
            <person name="Varghese N."/>
            <person name="Submissions S."/>
        </authorList>
    </citation>
    <scope>NUCLEOTIDE SEQUENCE [LARGE SCALE GENOMIC DNA]</scope>
    <source>
        <strain evidence="5">CGMCC 1.10835</strain>
    </source>
</reference>
<dbReference type="FunFam" id="3.40.50.720:FF:000084">
    <property type="entry name" value="Short-chain dehydrogenase reductase"/>
    <property type="match status" value="1"/>
</dbReference>
<dbReference type="Gene3D" id="3.40.50.720">
    <property type="entry name" value="NAD(P)-binding Rossmann-like Domain"/>
    <property type="match status" value="1"/>
</dbReference>